<feature type="domain" description="PIN" evidence="8">
    <location>
        <begin position="5"/>
        <end position="124"/>
    </location>
</feature>
<dbReference type="Pfam" id="PF01850">
    <property type="entry name" value="PIN"/>
    <property type="match status" value="1"/>
</dbReference>
<name>A0A1M7NS04_9BACT</name>
<keyword evidence="6" id="KW-0460">Magnesium</keyword>
<dbReference type="InterPro" id="IPR050556">
    <property type="entry name" value="Type_II_TA_system_RNase"/>
</dbReference>
<organism evidence="9 10">
    <name type="scientific">Cyclobacterium lianum</name>
    <dbReference type="NCBI Taxonomy" id="388280"/>
    <lineage>
        <taxon>Bacteria</taxon>
        <taxon>Pseudomonadati</taxon>
        <taxon>Bacteroidota</taxon>
        <taxon>Cytophagia</taxon>
        <taxon>Cytophagales</taxon>
        <taxon>Cyclobacteriaceae</taxon>
        <taxon>Cyclobacterium</taxon>
    </lineage>
</organism>
<keyword evidence="9" id="KW-0255">Endonuclease</keyword>
<dbReference type="AlphaFoldDB" id="A0A1M7NS04"/>
<evidence type="ECO:0000256" key="3">
    <source>
        <dbReference type="ARBA" id="ARBA00022722"/>
    </source>
</evidence>
<dbReference type="Proteomes" id="UP000184513">
    <property type="component" value="Unassembled WGS sequence"/>
</dbReference>
<dbReference type="GO" id="GO:0016787">
    <property type="term" value="F:hydrolase activity"/>
    <property type="evidence" value="ECO:0007669"/>
    <property type="project" value="UniProtKB-KW"/>
</dbReference>
<evidence type="ECO:0000256" key="7">
    <source>
        <dbReference type="ARBA" id="ARBA00038093"/>
    </source>
</evidence>
<dbReference type="RefSeq" id="WP_073094680.1">
    <property type="nucleotide sequence ID" value="NZ_FRCY01000006.1"/>
</dbReference>
<dbReference type="PANTHER" id="PTHR33653">
    <property type="entry name" value="RIBONUCLEASE VAPC2"/>
    <property type="match status" value="1"/>
</dbReference>
<dbReference type="Gene3D" id="3.40.50.1010">
    <property type="entry name" value="5'-nuclease"/>
    <property type="match status" value="1"/>
</dbReference>
<dbReference type="STRING" id="388280.SAMN04488057_10612"/>
<dbReference type="InterPro" id="IPR002716">
    <property type="entry name" value="PIN_dom"/>
</dbReference>
<evidence type="ECO:0000313" key="9">
    <source>
        <dbReference type="EMBL" id="SHN06643.1"/>
    </source>
</evidence>
<gene>
    <name evidence="9" type="ORF">SAMN04488057_10612</name>
</gene>
<dbReference type="CDD" id="cd18744">
    <property type="entry name" value="PIN_VapC4-5_FitB-like"/>
    <property type="match status" value="1"/>
</dbReference>
<evidence type="ECO:0000259" key="8">
    <source>
        <dbReference type="Pfam" id="PF01850"/>
    </source>
</evidence>
<keyword evidence="10" id="KW-1185">Reference proteome</keyword>
<evidence type="ECO:0000256" key="4">
    <source>
        <dbReference type="ARBA" id="ARBA00022723"/>
    </source>
</evidence>
<dbReference type="GO" id="GO:0004519">
    <property type="term" value="F:endonuclease activity"/>
    <property type="evidence" value="ECO:0007669"/>
    <property type="project" value="UniProtKB-KW"/>
</dbReference>
<sequence length="134" mass="15340">MKPALIDTDIVSYFLRGNEKVYLKFQEYLKQFESINISIITYYEIVSGLTFKNATKQLLIFEKFCTNATLLLLTKDSIRKSAVIYSQQRVKGETIDDIDILIAGIAISNKLNLVTNNIRHFGKIEGLAVENWND</sequence>
<dbReference type="OrthoDB" id="9796690at2"/>
<dbReference type="PANTHER" id="PTHR33653:SF1">
    <property type="entry name" value="RIBONUCLEASE VAPC2"/>
    <property type="match status" value="1"/>
</dbReference>
<dbReference type="GO" id="GO:0046872">
    <property type="term" value="F:metal ion binding"/>
    <property type="evidence" value="ECO:0007669"/>
    <property type="project" value="UniProtKB-KW"/>
</dbReference>
<keyword evidence="5" id="KW-0378">Hydrolase</keyword>
<evidence type="ECO:0000256" key="2">
    <source>
        <dbReference type="ARBA" id="ARBA00022649"/>
    </source>
</evidence>
<dbReference type="EMBL" id="FRCY01000006">
    <property type="protein sequence ID" value="SHN06643.1"/>
    <property type="molecule type" value="Genomic_DNA"/>
</dbReference>
<dbReference type="InterPro" id="IPR029060">
    <property type="entry name" value="PIN-like_dom_sf"/>
</dbReference>
<accession>A0A1M7NS04</accession>
<keyword evidence="3" id="KW-0540">Nuclease</keyword>
<evidence type="ECO:0000256" key="6">
    <source>
        <dbReference type="ARBA" id="ARBA00022842"/>
    </source>
</evidence>
<dbReference type="SUPFAM" id="SSF88723">
    <property type="entry name" value="PIN domain-like"/>
    <property type="match status" value="1"/>
</dbReference>
<evidence type="ECO:0000256" key="5">
    <source>
        <dbReference type="ARBA" id="ARBA00022801"/>
    </source>
</evidence>
<protein>
    <submittedName>
        <fullName evidence="9">tRNA(fMet)-specific endonuclease VapC</fullName>
    </submittedName>
</protein>
<evidence type="ECO:0000313" key="10">
    <source>
        <dbReference type="Proteomes" id="UP000184513"/>
    </source>
</evidence>
<evidence type="ECO:0000256" key="1">
    <source>
        <dbReference type="ARBA" id="ARBA00001946"/>
    </source>
</evidence>
<proteinExistence type="inferred from homology"/>
<comment type="cofactor">
    <cofactor evidence="1">
        <name>Mg(2+)</name>
        <dbReference type="ChEBI" id="CHEBI:18420"/>
    </cofactor>
</comment>
<keyword evidence="2" id="KW-1277">Toxin-antitoxin system</keyword>
<comment type="similarity">
    <text evidence="7">Belongs to the PINc/VapC protein family.</text>
</comment>
<keyword evidence="4" id="KW-0479">Metal-binding</keyword>
<reference evidence="9 10" key="1">
    <citation type="submission" date="2016-11" db="EMBL/GenBank/DDBJ databases">
        <authorList>
            <person name="Jaros S."/>
            <person name="Januszkiewicz K."/>
            <person name="Wedrychowicz H."/>
        </authorList>
    </citation>
    <scope>NUCLEOTIDE SEQUENCE [LARGE SCALE GENOMIC DNA]</scope>
    <source>
        <strain evidence="9 10">CGMCC 1.6102</strain>
    </source>
</reference>